<keyword evidence="2" id="KW-1185">Reference proteome</keyword>
<name>A0A1J7J3Q5_9PEZI</name>
<accession>A0A1J7J3Q5</accession>
<dbReference type="InParanoid" id="A0A1J7J3Q5"/>
<protein>
    <submittedName>
        <fullName evidence="1">Uncharacterized protein</fullName>
    </submittedName>
</protein>
<sequence length="57" mass="6370">MPADLQEDRVCGPCAESVDVVAAGTVLGSTDMTFYRFQMHHIPTRIPLRTSTQCFLR</sequence>
<evidence type="ECO:0000313" key="1">
    <source>
        <dbReference type="EMBL" id="OIW24456.1"/>
    </source>
</evidence>
<dbReference type="Proteomes" id="UP000182658">
    <property type="component" value="Unassembled WGS sequence"/>
</dbReference>
<proteinExistence type="predicted"/>
<reference evidence="1 2" key="1">
    <citation type="submission" date="2016-10" db="EMBL/GenBank/DDBJ databases">
        <title>Draft genome sequence of Coniochaeta ligniaria NRRL30616, a lignocellulolytic fungus for bioabatement of inhibitors in plant biomass hydrolysates.</title>
        <authorList>
            <consortium name="DOE Joint Genome Institute"/>
            <person name="Jimenez D.J."/>
            <person name="Hector R.E."/>
            <person name="Riley R."/>
            <person name="Sun H."/>
            <person name="Grigoriev I.V."/>
            <person name="Van Elsas J.D."/>
            <person name="Nichols N.N."/>
        </authorList>
    </citation>
    <scope>NUCLEOTIDE SEQUENCE [LARGE SCALE GENOMIC DNA]</scope>
    <source>
        <strain evidence="1 2">NRRL 30616</strain>
    </source>
</reference>
<evidence type="ECO:0000313" key="2">
    <source>
        <dbReference type="Proteomes" id="UP000182658"/>
    </source>
</evidence>
<gene>
    <name evidence="1" type="ORF">CONLIGDRAFT_636637</name>
</gene>
<organism evidence="1 2">
    <name type="scientific">Coniochaeta ligniaria NRRL 30616</name>
    <dbReference type="NCBI Taxonomy" id="1408157"/>
    <lineage>
        <taxon>Eukaryota</taxon>
        <taxon>Fungi</taxon>
        <taxon>Dikarya</taxon>
        <taxon>Ascomycota</taxon>
        <taxon>Pezizomycotina</taxon>
        <taxon>Sordariomycetes</taxon>
        <taxon>Sordariomycetidae</taxon>
        <taxon>Coniochaetales</taxon>
        <taxon>Coniochaetaceae</taxon>
        <taxon>Coniochaeta</taxon>
    </lineage>
</organism>
<dbReference type="EMBL" id="KV875103">
    <property type="protein sequence ID" value="OIW24456.1"/>
    <property type="molecule type" value="Genomic_DNA"/>
</dbReference>
<dbReference type="AlphaFoldDB" id="A0A1J7J3Q5"/>